<keyword evidence="6" id="KW-1185">Reference proteome</keyword>
<dbReference type="OMA" id="CMTYERY"/>
<reference evidence="7" key="1">
    <citation type="submission" date="2025-08" db="UniProtKB">
        <authorList>
            <consortium name="RefSeq"/>
        </authorList>
    </citation>
    <scope>IDENTIFICATION</scope>
</reference>
<dbReference type="OrthoDB" id="443318at2759"/>
<dbReference type="PANTHER" id="PTHR11802">
    <property type="entry name" value="SERINE PROTEASE FAMILY S10 SERINE CARBOXYPEPTIDASE"/>
    <property type="match status" value="1"/>
</dbReference>
<protein>
    <recommendedName>
        <fullName evidence="5">Carboxypeptidase</fullName>
        <ecNumber evidence="5">3.4.16.-</ecNumber>
    </recommendedName>
</protein>
<dbReference type="FunFam" id="3.40.50.1820:FF:000335">
    <property type="entry name" value="Carboxypeptidase"/>
    <property type="match status" value="1"/>
</dbReference>
<dbReference type="AlphaFoldDB" id="A0A8B7ZQ77"/>
<dbReference type="InterPro" id="IPR001563">
    <property type="entry name" value="Peptidase_S10"/>
</dbReference>
<dbReference type="RefSeq" id="XP_022107549.1">
    <property type="nucleotide sequence ID" value="XM_022251857.1"/>
</dbReference>
<keyword evidence="3 5" id="KW-0645">Protease</keyword>
<proteinExistence type="inferred from homology"/>
<evidence type="ECO:0000256" key="3">
    <source>
        <dbReference type="ARBA" id="ARBA00022670"/>
    </source>
</evidence>
<evidence type="ECO:0000256" key="2">
    <source>
        <dbReference type="ARBA" id="ARBA00022645"/>
    </source>
</evidence>
<dbReference type="InterPro" id="IPR029058">
    <property type="entry name" value="AB_hydrolase_fold"/>
</dbReference>
<sequence length="462" mass="51452">MQVMKMNGSPALAVLVCVFCVTSGQPAADEITSLPGVSGSLSSRQYSGYLRASGTIKLHYWFVESERDPENDPLVLWMNGGPGCSSLDGYLSELGPYQVNDDGMTLRANKYSWNQVANVIFLEAPAGVGFSYSDDKNYTTNDDETAENNYLALLDFFKKFPNMANKPFFITGESYGGIYVPTLSVRVMANASINFKGFAIGNGLLDTYLNTETAVYYAYYHGIIGEDIWAKLQKYCCTNGSCSFVTPPNKQCSLALMETQDFTMNKGLNPYDVTGDCAGGVPSDSFKERTRQVLSYFFEPPHPKQPLKNKVSGSLDSNNIIPCINTTAENNYLNRPEVRKALHIPDVVPKWKVCSVLDYHRVYNSMRAQFNALLPKHRGLVYNGDADIMCNFLGDQKFVASLKRTERGERRPWIYNQQVAGFVKDYDQVTFMTVKAAGHMVPSFKPGASLQMITNFLSNQPQ</sequence>
<dbReference type="InterPro" id="IPR018202">
    <property type="entry name" value="Ser_caboxypep_ser_AS"/>
</dbReference>
<name>A0A8B7ZQ77_ACAPL</name>
<dbReference type="KEGG" id="aplc:110988405"/>
<dbReference type="GO" id="GO:0031647">
    <property type="term" value="P:regulation of protein stability"/>
    <property type="evidence" value="ECO:0007669"/>
    <property type="project" value="UniProtKB-ARBA"/>
</dbReference>
<keyword evidence="4 5" id="KW-0378">Hydrolase</keyword>
<dbReference type="GO" id="GO:0004185">
    <property type="term" value="F:serine-type carboxypeptidase activity"/>
    <property type="evidence" value="ECO:0007669"/>
    <property type="project" value="UniProtKB-UniRule"/>
</dbReference>
<dbReference type="GO" id="GO:1904715">
    <property type="term" value="P:negative regulation of chaperone-mediated autophagy"/>
    <property type="evidence" value="ECO:0007669"/>
    <property type="project" value="UniProtKB-ARBA"/>
</dbReference>
<feature type="chain" id="PRO_5034890264" description="Carboxypeptidase" evidence="5">
    <location>
        <begin position="25"/>
        <end position="462"/>
    </location>
</feature>
<dbReference type="PROSITE" id="PS00131">
    <property type="entry name" value="CARBOXYPEPT_SER_SER"/>
    <property type="match status" value="1"/>
</dbReference>
<evidence type="ECO:0000313" key="6">
    <source>
        <dbReference type="Proteomes" id="UP000694845"/>
    </source>
</evidence>
<dbReference type="Gene3D" id="3.40.50.1820">
    <property type="entry name" value="alpha/beta hydrolase"/>
    <property type="match status" value="1"/>
</dbReference>
<feature type="signal peptide" evidence="5">
    <location>
        <begin position="1"/>
        <end position="24"/>
    </location>
</feature>
<evidence type="ECO:0000256" key="5">
    <source>
        <dbReference type="RuleBase" id="RU361156"/>
    </source>
</evidence>
<organism evidence="6 7">
    <name type="scientific">Acanthaster planci</name>
    <name type="common">Crown-of-thorns starfish</name>
    <dbReference type="NCBI Taxonomy" id="133434"/>
    <lineage>
        <taxon>Eukaryota</taxon>
        <taxon>Metazoa</taxon>
        <taxon>Echinodermata</taxon>
        <taxon>Eleutherozoa</taxon>
        <taxon>Asterozoa</taxon>
        <taxon>Asteroidea</taxon>
        <taxon>Valvatacea</taxon>
        <taxon>Valvatida</taxon>
        <taxon>Acanthasteridae</taxon>
        <taxon>Acanthaster</taxon>
    </lineage>
</organism>
<evidence type="ECO:0000256" key="1">
    <source>
        <dbReference type="ARBA" id="ARBA00009431"/>
    </source>
</evidence>
<dbReference type="Pfam" id="PF00450">
    <property type="entry name" value="Peptidase_S10"/>
    <property type="match status" value="1"/>
</dbReference>
<keyword evidence="5" id="KW-0732">Signal</keyword>
<gene>
    <name evidence="7" type="primary">LOC110988405</name>
</gene>
<dbReference type="PRINTS" id="PR00724">
    <property type="entry name" value="CRBOXYPTASEC"/>
</dbReference>
<dbReference type="EC" id="3.4.16.-" evidence="5"/>
<dbReference type="GO" id="GO:0006508">
    <property type="term" value="P:proteolysis"/>
    <property type="evidence" value="ECO:0007669"/>
    <property type="project" value="UniProtKB-KW"/>
</dbReference>
<accession>A0A8B7ZQ77</accession>
<keyword evidence="2 5" id="KW-0121">Carboxypeptidase</keyword>
<dbReference type="Proteomes" id="UP000694845">
    <property type="component" value="Unplaced"/>
</dbReference>
<comment type="similarity">
    <text evidence="1 5">Belongs to the peptidase S10 family.</text>
</comment>
<dbReference type="SUPFAM" id="SSF53474">
    <property type="entry name" value="alpha/beta-Hydrolases"/>
    <property type="match status" value="1"/>
</dbReference>
<evidence type="ECO:0000313" key="7">
    <source>
        <dbReference type="RefSeq" id="XP_022107549.1"/>
    </source>
</evidence>
<evidence type="ECO:0000256" key="4">
    <source>
        <dbReference type="ARBA" id="ARBA00022801"/>
    </source>
</evidence>
<dbReference type="PANTHER" id="PTHR11802:SF201">
    <property type="entry name" value="CARBOXYPEPTIDASE"/>
    <property type="match status" value="1"/>
</dbReference>
<dbReference type="GeneID" id="110988405"/>